<feature type="domain" description="Multidrug resistance protein MdtA-like C-terminal permuted SH3" evidence="7">
    <location>
        <begin position="292"/>
        <end position="354"/>
    </location>
</feature>
<dbReference type="Gene3D" id="2.40.30.170">
    <property type="match status" value="1"/>
</dbReference>
<feature type="domain" description="Multidrug resistance protein MdtA-like alpha-helical hairpin" evidence="4">
    <location>
        <begin position="100"/>
        <end position="161"/>
    </location>
</feature>
<proteinExistence type="inferred from homology"/>
<dbReference type="Pfam" id="PF25944">
    <property type="entry name" value="Beta-barrel_RND"/>
    <property type="match status" value="1"/>
</dbReference>
<dbReference type="RefSeq" id="WP_148241606.1">
    <property type="nucleotide sequence ID" value="NZ_CP031123.2"/>
</dbReference>
<feature type="region of interest" description="Disordered" evidence="3">
    <location>
        <begin position="368"/>
        <end position="401"/>
    </location>
</feature>
<feature type="compositionally biased region" description="Polar residues" evidence="3">
    <location>
        <begin position="368"/>
        <end position="377"/>
    </location>
</feature>
<comment type="similarity">
    <text evidence="2">Belongs to the membrane fusion protein (MFP) (TC 8.A.1) family.</text>
</comment>
<evidence type="ECO:0000313" key="8">
    <source>
        <dbReference type="EMBL" id="MDT0131867.1"/>
    </source>
</evidence>
<dbReference type="PANTHER" id="PTHR30158:SF3">
    <property type="entry name" value="MULTIDRUG EFFLUX PUMP SUBUNIT ACRA-RELATED"/>
    <property type="match status" value="1"/>
</dbReference>
<organism evidence="8 9">
    <name type="scientific">Providencia huaxiensis</name>
    <dbReference type="NCBI Taxonomy" id="2027290"/>
    <lineage>
        <taxon>Bacteria</taxon>
        <taxon>Pseudomonadati</taxon>
        <taxon>Pseudomonadota</taxon>
        <taxon>Gammaproteobacteria</taxon>
        <taxon>Enterobacterales</taxon>
        <taxon>Morganellaceae</taxon>
        <taxon>Providencia</taxon>
    </lineage>
</organism>
<gene>
    <name evidence="8" type="ORF">NLX89_00675</name>
</gene>
<dbReference type="Pfam" id="PF25876">
    <property type="entry name" value="HH_MFP_RND"/>
    <property type="match status" value="1"/>
</dbReference>
<evidence type="ECO:0000259" key="5">
    <source>
        <dbReference type="Pfam" id="PF25917"/>
    </source>
</evidence>
<evidence type="ECO:0000259" key="7">
    <source>
        <dbReference type="Pfam" id="PF25967"/>
    </source>
</evidence>
<dbReference type="InterPro" id="IPR058625">
    <property type="entry name" value="MdtA-like_BSH"/>
</dbReference>
<dbReference type="Proteomes" id="UP001252207">
    <property type="component" value="Unassembled WGS sequence"/>
</dbReference>
<comment type="caution">
    <text evidence="8">The sequence shown here is derived from an EMBL/GenBank/DDBJ whole genome shotgun (WGS) entry which is preliminary data.</text>
</comment>
<dbReference type="GeneID" id="89488205"/>
<dbReference type="SUPFAM" id="SSF111369">
    <property type="entry name" value="HlyD-like secretion proteins"/>
    <property type="match status" value="1"/>
</dbReference>
<dbReference type="Gene3D" id="2.40.420.20">
    <property type="match status" value="1"/>
</dbReference>
<feature type="domain" description="Multidrug resistance protein MdtA-like barrel-sandwich hybrid" evidence="5">
    <location>
        <begin position="66"/>
        <end position="194"/>
    </location>
</feature>
<dbReference type="InterPro" id="IPR006143">
    <property type="entry name" value="RND_pump_MFP"/>
</dbReference>
<dbReference type="Pfam" id="PF25917">
    <property type="entry name" value="BSH_RND"/>
    <property type="match status" value="1"/>
</dbReference>
<accession>A0ABU2IS36</accession>
<feature type="domain" description="Multidrug resistance protein MdtA-like beta-barrel" evidence="6">
    <location>
        <begin position="198"/>
        <end position="288"/>
    </location>
</feature>
<dbReference type="EMBL" id="JANAVW010000001">
    <property type="protein sequence ID" value="MDT0131867.1"/>
    <property type="molecule type" value="Genomic_DNA"/>
</dbReference>
<dbReference type="InterPro" id="IPR058627">
    <property type="entry name" value="MdtA-like_C"/>
</dbReference>
<dbReference type="InterPro" id="IPR058626">
    <property type="entry name" value="MdtA-like_b-barrel"/>
</dbReference>
<dbReference type="Gene3D" id="1.10.287.470">
    <property type="entry name" value="Helix hairpin bin"/>
    <property type="match status" value="1"/>
</dbReference>
<evidence type="ECO:0000256" key="1">
    <source>
        <dbReference type="ARBA" id="ARBA00004519"/>
    </source>
</evidence>
<name>A0ABU2IS36_9GAMM</name>
<dbReference type="PANTHER" id="PTHR30158">
    <property type="entry name" value="ACRA/E-RELATED COMPONENT OF DRUG EFFLUX TRANSPORTER"/>
    <property type="match status" value="1"/>
</dbReference>
<sequence>MNKKLKLPSKNIMLAILTSFVLTSCEKNVEDIEKKSQIIEVSTIELVPKTLVLSTELPGRTSPFLIAEIRPQVGGILQKRYFEEGSKIQVGQPLYQIDPAPYKTTLAKAQANLEALRLLSKRYDSLVISNAVSQQDRDDARSKYLQAKASVESAKIDLGYTQITAPISGRIGRSSFTQGALLTANQVLPLATIQQLDPIYVDIVQSSTSLLRLKDELESGKLKNIGNSQVAVELTLENGKQYNHQGKLQFSEITVDEGTGAVTLRAVFPNPNGTLLPGMFVHAQLQEGSLENAILVPQKGITWDLDGKATALVVNNKNTVELRYITVDRTIGNNWLVSEGLSSGDKVIIEGLQKVQPGSIVHITSNNTINDFPTKNSSQKDEKDNITSSIILPATHQKEDD</sequence>
<dbReference type="Gene3D" id="2.40.50.100">
    <property type="match status" value="1"/>
</dbReference>
<reference evidence="8 9" key="1">
    <citation type="submission" date="2022-06" db="EMBL/GenBank/DDBJ databases">
        <title>Chromosome and plasmid sequencings of Enterobacteriales species co-exiting double carbapenemases.</title>
        <authorList>
            <person name="Fu Y."/>
        </authorList>
    </citation>
    <scope>NUCLEOTIDE SEQUENCE [LARGE SCALE GENOMIC DNA]</scope>
    <source>
        <strain evidence="8 9">21030615019</strain>
    </source>
</reference>
<keyword evidence="9" id="KW-1185">Reference proteome</keyword>
<evidence type="ECO:0000259" key="6">
    <source>
        <dbReference type="Pfam" id="PF25944"/>
    </source>
</evidence>
<protein>
    <submittedName>
        <fullName evidence="8">Efflux RND transporter periplasmic adaptor subunit</fullName>
    </submittedName>
</protein>
<evidence type="ECO:0000259" key="4">
    <source>
        <dbReference type="Pfam" id="PF25876"/>
    </source>
</evidence>
<dbReference type="NCBIfam" id="TIGR01730">
    <property type="entry name" value="RND_mfp"/>
    <property type="match status" value="1"/>
</dbReference>
<dbReference type="PROSITE" id="PS51257">
    <property type="entry name" value="PROKAR_LIPOPROTEIN"/>
    <property type="match status" value="1"/>
</dbReference>
<evidence type="ECO:0000313" key="9">
    <source>
        <dbReference type="Proteomes" id="UP001252207"/>
    </source>
</evidence>
<dbReference type="InterPro" id="IPR058624">
    <property type="entry name" value="MdtA-like_HH"/>
</dbReference>
<dbReference type="Pfam" id="PF25967">
    <property type="entry name" value="RND-MFP_C"/>
    <property type="match status" value="1"/>
</dbReference>
<evidence type="ECO:0000256" key="3">
    <source>
        <dbReference type="SAM" id="MobiDB-lite"/>
    </source>
</evidence>
<comment type="subcellular location">
    <subcellularLocation>
        <location evidence="1">Cell inner membrane</location>
        <topology evidence="1">Lipid-anchor</topology>
    </subcellularLocation>
</comment>
<evidence type="ECO:0000256" key="2">
    <source>
        <dbReference type="ARBA" id="ARBA00009477"/>
    </source>
</evidence>